<reference evidence="1 2" key="1">
    <citation type="submission" date="2020-07" db="EMBL/GenBank/DDBJ databases">
        <title>Taxonomic proposal: Crassvirales, a new order of highly abundant and diverse bacterial viruses.</title>
        <authorList>
            <person name="Shkoporov A.N."/>
            <person name="Stockdale S.R."/>
            <person name="Guerin E."/>
            <person name="Ross R.P."/>
            <person name="Hill C."/>
        </authorList>
    </citation>
    <scope>NUCLEOTIDE SEQUENCE [LARGE SCALE GENOMIC DNA]</scope>
</reference>
<name>A0A7M1RTJ6_9CAUD</name>
<dbReference type="EMBL" id="MT774401">
    <property type="protein sequence ID" value="QOR57241.1"/>
    <property type="molecule type" value="Genomic_DNA"/>
</dbReference>
<dbReference type="RefSeq" id="YP_010112693.1">
    <property type="nucleotide sequence ID" value="NC_055894.1"/>
</dbReference>
<organism evidence="1 2">
    <name type="scientific">uncultured phage cr6_1</name>
    <dbReference type="NCBI Taxonomy" id="2772085"/>
    <lineage>
        <taxon>Viruses</taxon>
        <taxon>Duplodnaviria</taxon>
        <taxon>Heunggongvirae</taxon>
        <taxon>Uroviricota</taxon>
        <taxon>Caudoviricetes</taxon>
        <taxon>Crassvirales</taxon>
        <taxon>Suoliviridae</taxon>
        <taxon>Bearivirinae</taxon>
        <taxon>Afonbuvirus</taxon>
        <taxon>Afonbuvirus faecalis</taxon>
    </lineage>
</organism>
<dbReference type="KEGG" id="vg:65131173"/>
<evidence type="ECO:0000313" key="1">
    <source>
        <dbReference type="EMBL" id="QOR57241.1"/>
    </source>
</evidence>
<sequence length="190" mass="22416">MILELDTTLLDIFGEISINQLVFLTLVLNDNQSNNQDVHKFLSRISENDIQELIDNDLISFTTSGDNKIYSPTEKLLSSTKQDKTWFDEFYEVFPVYVLRPDGTKGFLRSNINKCRKEYNRIIGKSRAMHEHLLQCLQYEIENKMITGKIGYMKTMWKWLTQHEWEVIEEQMSYESETPVSYGEYGTECR</sequence>
<keyword evidence="2" id="KW-1185">Reference proteome</keyword>
<accession>A0A7M1RTJ6</accession>
<protein>
    <submittedName>
        <fullName evidence="1">Segregation and condensation protein B</fullName>
    </submittedName>
</protein>
<evidence type="ECO:0000313" key="2">
    <source>
        <dbReference type="Proteomes" id="UP000593734"/>
    </source>
</evidence>
<dbReference type="GeneID" id="65131173"/>
<proteinExistence type="predicted"/>
<dbReference type="Proteomes" id="UP000593734">
    <property type="component" value="Segment"/>
</dbReference>